<evidence type="ECO:0000313" key="8">
    <source>
        <dbReference type="Proteomes" id="UP000176855"/>
    </source>
</evidence>
<keyword evidence="3" id="KW-0547">Nucleotide-binding</keyword>
<dbReference type="GO" id="GO:0006754">
    <property type="term" value="P:ATP biosynthetic process"/>
    <property type="evidence" value="ECO:0007669"/>
    <property type="project" value="TreeGrafter"/>
</dbReference>
<keyword evidence="4" id="KW-0378">Hydrolase</keyword>
<proteinExistence type="inferred from homology"/>
<dbReference type="STRING" id="1802202.A2730_00520"/>
<dbReference type="CDD" id="cd03428">
    <property type="entry name" value="NUDIX_Ap4A_Nudt2"/>
    <property type="match status" value="1"/>
</dbReference>
<evidence type="ECO:0000256" key="5">
    <source>
        <dbReference type="ARBA" id="ARBA00032644"/>
    </source>
</evidence>
<dbReference type="PANTHER" id="PTHR21340">
    <property type="entry name" value="DIADENOSINE 5,5-P1,P4-TETRAPHOSPHATE PYROPHOSPHOHYDROLASE MUTT"/>
    <property type="match status" value="1"/>
</dbReference>
<dbReference type="InterPro" id="IPR003565">
    <property type="entry name" value="Tetra_PHTase"/>
</dbReference>
<name>A0A1G2HMV0_9BACT</name>
<protein>
    <recommendedName>
        <fullName evidence="2">Bis(5'-nucleosyl)-tetraphosphatase [asymmetrical]</fullName>
    </recommendedName>
    <alternativeName>
        <fullName evidence="5">Diadenosine 5',5'''-P1,P4-tetraphosphate asymmetrical hydrolase</fullName>
    </alternativeName>
</protein>
<dbReference type="AlphaFoldDB" id="A0A1G2HMV0"/>
<dbReference type="Gene3D" id="3.90.79.10">
    <property type="entry name" value="Nucleoside Triphosphate Pyrophosphohydrolase"/>
    <property type="match status" value="1"/>
</dbReference>
<dbReference type="GO" id="GO:0000166">
    <property type="term" value="F:nucleotide binding"/>
    <property type="evidence" value="ECO:0007669"/>
    <property type="project" value="UniProtKB-KW"/>
</dbReference>
<feature type="domain" description="Nudix hydrolase" evidence="6">
    <location>
        <begin position="2"/>
        <end position="143"/>
    </location>
</feature>
<dbReference type="GO" id="GO:0004081">
    <property type="term" value="F:bis(5'-nucleosyl)-tetraphosphatase (asymmetrical) activity"/>
    <property type="evidence" value="ECO:0007669"/>
    <property type="project" value="TreeGrafter"/>
</dbReference>
<dbReference type="PROSITE" id="PS51462">
    <property type="entry name" value="NUDIX"/>
    <property type="match status" value="1"/>
</dbReference>
<dbReference type="Pfam" id="PF00293">
    <property type="entry name" value="NUDIX"/>
    <property type="match status" value="1"/>
</dbReference>
<dbReference type="SUPFAM" id="SSF55811">
    <property type="entry name" value="Nudix"/>
    <property type="match status" value="1"/>
</dbReference>
<sequence>MPRENSAGAIVFRIKDNTPYYLLLHYHSGHWEFPRGHAEKEETQEQSARREVEEETGLKDFKILPGFKGYTKFSFRRVYGLQGEARKKAPWVFKIVTLYLAETGTEEIKISHEHKGFAWLTYEDAIKKLAKDAKKVFAEAHEFVMSQKNL</sequence>
<evidence type="ECO:0000313" key="7">
    <source>
        <dbReference type="EMBL" id="OGZ63763.1"/>
    </source>
</evidence>
<accession>A0A1G2HMV0</accession>
<dbReference type="PRINTS" id="PR00502">
    <property type="entry name" value="NUDIXFAMILY"/>
</dbReference>
<dbReference type="InterPro" id="IPR051325">
    <property type="entry name" value="Nudix_hydrolase_domain"/>
</dbReference>
<dbReference type="InterPro" id="IPR015797">
    <property type="entry name" value="NUDIX_hydrolase-like_dom_sf"/>
</dbReference>
<dbReference type="EMBL" id="MHOO01000011">
    <property type="protein sequence ID" value="OGZ63763.1"/>
    <property type="molecule type" value="Genomic_DNA"/>
</dbReference>
<comment type="caution">
    <text evidence="7">The sequence shown here is derived from an EMBL/GenBank/DDBJ whole genome shotgun (WGS) entry which is preliminary data.</text>
</comment>
<dbReference type="InterPro" id="IPR020476">
    <property type="entry name" value="Nudix_hydrolase"/>
</dbReference>
<reference evidence="7 8" key="1">
    <citation type="journal article" date="2016" name="Nat. Commun.">
        <title>Thousands of microbial genomes shed light on interconnected biogeochemical processes in an aquifer system.</title>
        <authorList>
            <person name="Anantharaman K."/>
            <person name="Brown C.T."/>
            <person name="Hug L.A."/>
            <person name="Sharon I."/>
            <person name="Castelle C.J."/>
            <person name="Probst A.J."/>
            <person name="Thomas B.C."/>
            <person name="Singh A."/>
            <person name="Wilkins M.J."/>
            <person name="Karaoz U."/>
            <person name="Brodie E.L."/>
            <person name="Williams K.H."/>
            <person name="Hubbard S.S."/>
            <person name="Banfield J.F."/>
        </authorList>
    </citation>
    <scope>NUCLEOTIDE SEQUENCE [LARGE SCALE GENOMIC DNA]</scope>
</reference>
<evidence type="ECO:0000256" key="3">
    <source>
        <dbReference type="ARBA" id="ARBA00022741"/>
    </source>
</evidence>
<evidence type="ECO:0000256" key="4">
    <source>
        <dbReference type="ARBA" id="ARBA00022801"/>
    </source>
</evidence>
<dbReference type="GO" id="GO:0006167">
    <property type="term" value="P:AMP biosynthetic process"/>
    <property type="evidence" value="ECO:0007669"/>
    <property type="project" value="TreeGrafter"/>
</dbReference>
<evidence type="ECO:0000259" key="6">
    <source>
        <dbReference type="PROSITE" id="PS51462"/>
    </source>
</evidence>
<organism evidence="7 8">
    <name type="scientific">Candidatus Staskawiczbacteria bacterium RIFCSPHIGHO2_01_FULL_39_25</name>
    <dbReference type="NCBI Taxonomy" id="1802202"/>
    <lineage>
        <taxon>Bacteria</taxon>
        <taxon>Candidatus Staskawicziibacteriota</taxon>
    </lineage>
</organism>
<comment type="similarity">
    <text evidence="1">Belongs to the Nudix hydrolase family.</text>
</comment>
<evidence type="ECO:0000256" key="1">
    <source>
        <dbReference type="ARBA" id="ARBA00005582"/>
    </source>
</evidence>
<dbReference type="PANTHER" id="PTHR21340:SF0">
    <property type="entry name" value="BIS(5'-NUCLEOSYL)-TETRAPHOSPHATASE [ASYMMETRICAL]"/>
    <property type="match status" value="1"/>
</dbReference>
<dbReference type="InterPro" id="IPR000086">
    <property type="entry name" value="NUDIX_hydrolase_dom"/>
</dbReference>
<gene>
    <name evidence="7" type="ORF">A2730_00520</name>
</gene>
<dbReference type="Proteomes" id="UP000176855">
    <property type="component" value="Unassembled WGS sequence"/>
</dbReference>
<evidence type="ECO:0000256" key="2">
    <source>
        <dbReference type="ARBA" id="ARBA00018911"/>
    </source>
</evidence>